<dbReference type="AlphaFoldDB" id="A0A3G9IXY6"/>
<organism evidence="1 2">
    <name type="scientific">Nocardioides baekrokdamisoli</name>
    <dbReference type="NCBI Taxonomy" id="1804624"/>
    <lineage>
        <taxon>Bacteria</taxon>
        <taxon>Bacillati</taxon>
        <taxon>Actinomycetota</taxon>
        <taxon>Actinomycetes</taxon>
        <taxon>Propionibacteriales</taxon>
        <taxon>Nocardioidaceae</taxon>
        <taxon>Nocardioides</taxon>
    </lineage>
</organism>
<dbReference type="EMBL" id="AP019307">
    <property type="protein sequence ID" value="BBH16158.1"/>
    <property type="molecule type" value="Genomic_DNA"/>
</dbReference>
<protein>
    <submittedName>
        <fullName evidence="1">Uncharacterized protein</fullName>
    </submittedName>
</protein>
<dbReference type="RefSeq" id="WP_125566372.1">
    <property type="nucleotide sequence ID" value="NZ_AP019307.1"/>
</dbReference>
<dbReference type="Proteomes" id="UP000271573">
    <property type="component" value="Chromosome"/>
</dbReference>
<reference evidence="1 2" key="1">
    <citation type="submission" date="2018-11" db="EMBL/GenBank/DDBJ databases">
        <title>Complete genome sequence of Nocardioides baekrokdamisoli strain KCTC 39748.</title>
        <authorList>
            <person name="Kang S.W."/>
            <person name="Lee K.C."/>
            <person name="Kim K.K."/>
            <person name="Kim J.S."/>
            <person name="Kim D.S."/>
            <person name="Ko S.H."/>
            <person name="Yang S.H."/>
            <person name="Shin Y.K."/>
            <person name="Lee J.S."/>
        </authorList>
    </citation>
    <scope>NUCLEOTIDE SEQUENCE [LARGE SCALE GENOMIC DNA]</scope>
    <source>
        <strain evidence="1 2">KCTC 39748</strain>
    </source>
</reference>
<gene>
    <name evidence="1" type="ORF">Back2_04450</name>
</gene>
<dbReference type="KEGG" id="nbe:Back2_04450"/>
<dbReference type="Gene3D" id="1.20.5.170">
    <property type="match status" value="1"/>
</dbReference>
<accession>A0A3G9IXY6</accession>
<proteinExistence type="predicted"/>
<sequence>MALSNADLTRKTNNLAETLGYVQDGVDALRVDMRRQGRSIRRLEVDVAELKTDVAELKTGVTHLSVGMASVGSKIDEVLRRLPEAG</sequence>
<evidence type="ECO:0000313" key="1">
    <source>
        <dbReference type="EMBL" id="BBH16158.1"/>
    </source>
</evidence>
<evidence type="ECO:0000313" key="2">
    <source>
        <dbReference type="Proteomes" id="UP000271573"/>
    </source>
</evidence>
<keyword evidence="2" id="KW-1185">Reference proteome</keyword>
<name>A0A3G9IXY6_9ACTN</name>